<evidence type="ECO:0000313" key="3">
    <source>
        <dbReference type="EMBL" id="PSL40314.1"/>
    </source>
</evidence>
<dbReference type="Proteomes" id="UP000242682">
    <property type="component" value="Unassembled WGS sequence"/>
</dbReference>
<dbReference type="InterPro" id="IPR009293">
    <property type="entry name" value="UPF0478"/>
</dbReference>
<name>A0A2P8H271_9BACL</name>
<keyword evidence="1" id="KW-0175">Coiled coil</keyword>
<dbReference type="OrthoDB" id="2366030at2"/>
<evidence type="ECO:0000256" key="1">
    <source>
        <dbReference type="SAM" id="Coils"/>
    </source>
</evidence>
<dbReference type="RefSeq" id="WP_106533101.1">
    <property type="nucleotide sequence ID" value="NZ_PYAT01000005.1"/>
</dbReference>
<dbReference type="AlphaFoldDB" id="A0A2P8H271"/>
<sequence length="161" mass="17731">MSSTVWLYIALAIFVIALIIAGIGVGIFVSGMKGPMKKIKGSVDNLKDRIDKLNLEATSLQHHANELKEDMQAKSEKVTLLIDAARGTKNSFLDLNSSVRTVTVGIASSANRDKRNISQINQWKNATSDLLDLQEFLKNRKNDPAAYYPTPLIGDEQTAEK</sequence>
<dbReference type="PANTHER" id="PTHR40070">
    <property type="entry name" value="UPF0478 PROTEIN YTXG"/>
    <property type="match status" value="1"/>
</dbReference>
<keyword evidence="2" id="KW-1133">Transmembrane helix</keyword>
<protein>
    <submittedName>
        <fullName evidence="3">Uncharacterized protein YoxC</fullName>
    </submittedName>
</protein>
<gene>
    <name evidence="3" type="ORF">B0H99_10591</name>
</gene>
<keyword evidence="4" id="KW-1185">Reference proteome</keyword>
<feature type="transmembrane region" description="Helical" evidence="2">
    <location>
        <begin position="6"/>
        <end position="29"/>
    </location>
</feature>
<organism evidence="3 4">
    <name type="scientific">Planomicrobium soli</name>
    <dbReference type="NCBI Taxonomy" id="1176648"/>
    <lineage>
        <taxon>Bacteria</taxon>
        <taxon>Bacillati</taxon>
        <taxon>Bacillota</taxon>
        <taxon>Bacilli</taxon>
        <taxon>Bacillales</taxon>
        <taxon>Caryophanaceae</taxon>
        <taxon>Planomicrobium</taxon>
    </lineage>
</organism>
<evidence type="ECO:0000313" key="4">
    <source>
        <dbReference type="Proteomes" id="UP000242682"/>
    </source>
</evidence>
<accession>A0A2P8H271</accession>
<reference evidence="3 4" key="1">
    <citation type="submission" date="2018-03" db="EMBL/GenBank/DDBJ databases">
        <title>Genomic Encyclopedia of Type Strains, Phase III (KMG-III): the genomes of soil and plant-associated and newly described type strains.</title>
        <authorList>
            <person name="Whitman W."/>
        </authorList>
    </citation>
    <scope>NUCLEOTIDE SEQUENCE [LARGE SCALE GENOMIC DNA]</scope>
    <source>
        <strain evidence="3 4">CGMCC 1.12259</strain>
    </source>
</reference>
<proteinExistence type="predicted"/>
<dbReference type="Pfam" id="PF06103">
    <property type="entry name" value="DUF948"/>
    <property type="match status" value="1"/>
</dbReference>
<evidence type="ECO:0000256" key="2">
    <source>
        <dbReference type="SAM" id="Phobius"/>
    </source>
</evidence>
<dbReference type="EMBL" id="PYAT01000005">
    <property type="protein sequence ID" value="PSL40314.1"/>
    <property type="molecule type" value="Genomic_DNA"/>
</dbReference>
<feature type="coiled-coil region" evidence="1">
    <location>
        <begin position="36"/>
        <end position="77"/>
    </location>
</feature>
<comment type="caution">
    <text evidence="3">The sequence shown here is derived from an EMBL/GenBank/DDBJ whole genome shotgun (WGS) entry which is preliminary data.</text>
</comment>
<dbReference type="Gene3D" id="1.20.1170.10">
    <property type="match status" value="1"/>
</dbReference>
<dbReference type="PANTHER" id="PTHR40070:SF1">
    <property type="entry name" value="UPF0478 PROTEIN YTXG"/>
    <property type="match status" value="1"/>
</dbReference>
<keyword evidence="2" id="KW-0472">Membrane</keyword>
<keyword evidence="2" id="KW-0812">Transmembrane</keyword>